<evidence type="ECO:0000313" key="2">
    <source>
        <dbReference type="EMBL" id="NKN34432.1"/>
    </source>
</evidence>
<proteinExistence type="predicted"/>
<evidence type="ECO:0000256" key="1">
    <source>
        <dbReference type="SAM" id="MobiDB-lite"/>
    </source>
</evidence>
<sequence>MTDHRQFQPRARAPLLRLVRALVQSRPRSRTQQRRWLLRRHLSEQRPPHPTPSGQPPLG</sequence>
<reference evidence="2 3" key="1">
    <citation type="submission" date="2020-04" db="EMBL/GenBank/DDBJ databases">
        <title>Draft Whole-Genome sequence of Marichromatium bheemlicum DSM 18632, type strain.</title>
        <authorList>
            <person name="Kyndt J.A."/>
            <person name="Meyer T.E."/>
        </authorList>
    </citation>
    <scope>NUCLEOTIDE SEQUENCE [LARGE SCALE GENOMIC DNA]</scope>
    <source>
        <strain evidence="2 3">DSM 18632</strain>
    </source>
</reference>
<feature type="compositionally biased region" description="Basic residues" evidence="1">
    <location>
        <begin position="27"/>
        <end position="40"/>
    </location>
</feature>
<feature type="compositionally biased region" description="Pro residues" evidence="1">
    <location>
        <begin position="48"/>
        <end position="59"/>
    </location>
</feature>
<comment type="caution">
    <text evidence="2">The sequence shown here is derived from an EMBL/GenBank/DDBJ whole genome shotgun (WGS) entry which is preliminary data.</text>
</comment>
<dbReference type="RefSeq" id="WP_168670818.1">
    <property type="nucleotide sequence ID" value="NZ_JAAXKX010000028.1"/>
</dbReference>
<evidence type="ECO:0000313" key="3">
    <source>
        <dbReference type="Proteomes" id="UP000740754"/>
    </source>
</evidence>
<organism evidence="2 3">
    <name type="scientific">Marichromatium bheemlicum</name>
    <dbReference type="NCBI Taxonomy" id="365339"/>
    <lineage>
        <taxon>Bacteria</taxon>
        <taxon>Pseudomonadati</taxon>
        <taxon>Pseudomonadota</taxon>
        <taxon>Gammaproteobacteria</taxon>
        <taxon>Chromatiales</taxon>
        <taxon>Chromatiaceae</taxon>
        <taxon>Marichromatium</taxon>
    </lineage>
</organism>
<dbReference type="Proteomes" id="UP000740754">
    <property type="component" value="Unassembled WGS sequence"/>
</dbReference>
<keyword evidence="3" id="KW-1185">Reference proteome</keyword>
<gene>
    <name evidence="2" type="ORF">HF203_14525</name>
</gene>
<protein>
    <submittedName>
        <fullName evidence="2">Uncharacterized protein</fullName>
    </submittedName>
</protein>
<dbReference type="EMBL" id="JAAXKX010000028">
    <property type="protein sequence ID" value="NKN34432.1"/>
    <property type="molecule type" value="Genomic_DNA"/>
</dbReference>
<accession>A0ABX1IA76</accession>
<name>A0ABX1IA76_9GAMM</name>
<feature type="region of interest" description="Disordered" evidence="1">
    <location>
        <begin position="24"/>
        <end position="59"/>
    </location>
</feature>